<organism evidence="2 3">
    <name type="scientific">Globodera rostochiensis</name>
    <name type="common">Golden nematode worm</name>
    <name type="synonym">Heterodera rostochiensis</name>
    <dbReference type="NCBI Taxonomy" id="31243"/>
    <lineage>
        <taxon>Eukaryota</taxon>
        <taxon>Metazoa</taxon>
        <taxon>Ecdysozoa</taxon>
        <taxon>Nematoda</taxon>
        <taxon>Chromadorea</taxon>
        <taxon>Rhabditida</taxon>
        <taxon>Tylenchina</taxon>
        <taxon>Tylenchomorpha</taxon>
        <taxon>Tylenchoidea</taxon>
        <taxon>Heteroderidae</taxon>
        <taxon>Heteroderinae</taxon>
        <taxon>Globodera</taxon>
    </lineage>
</organism>
<dbReference type="WBParaSite" id="Gr19_v10_g2873.t1">
    <property type="protein sequence ID" value="Gr19_v10_g2873.t1"/>
    <property type="gene ID" value="Gr19_v10_g2873"/>
</dbReference>
<proteinExistence type="predicted"/>
<evidence type="ECO:0000313" key="2">
    <source>
        <dbReference type="Proteomes" id="UP000887572"/>
    </source>
</evidence>
<sequence>MSLAEELLADLEGDADEEMEDLDVKKEEQDEDFIDEVTEEKPLPNLLKYDRVTDVAKLTSSVHYLELKSELQRSAVHSCCSLFRACIRN</sequence>
<evidence type="ECO:0000313" key="3">
    <source>
        <dbReference type="WBParaSite" id="Gr19_v10_g2873.t1"/>
    </source>
</evidence>
<feature type="region of interest" description="Disordered" evidence="1">
    <location>
        <begin position="9"/>
        <end position="31"/>
    </location>
</feature>
<keyword evidence="2" id="KW-1185">Reference proteome</keyword>
<name>A0A914HN95_GLORO</name>
<feature type="compositionally biased region" description="Acidic residues" evidence="1">
    <location>
        <begin position="9"/>
        <end position="21"/>
    </location>
</feature>
<accession>A0A914HN95</accession>
<protein>
    <submittedName>
        <fullName evidence="3">Uncharacterized protein</fullName>
    </submittedName>
</protein>
<dbReference type="Proteomes" id="UP000887572">
    <property type="component" value="Unplaced"/>
</dbReference>
<dbReference type="AlphaFoldDB" id="A0A914HN95"/>
<evidence type="ECO:0000256" key="1">
    <source>
        <dbReference type="SAM" id="MobiDB-lite"/>
    </source>
</evidence>
<reference evidence="3" key="1">
    <citation type="submission" date="2022-11" db="UniProtKB">
        <authorList>
            <consortium name="WormBaseParasite"/>
        </authorList>
    </citation>
    <scope>IDENTIFICATION</scope>
</reference>